<dbReference type="EMBL" id="UINC01003638">
    <property type="protein sequence ID" value="SVA08045.1"/>
    <property type="molecule type" value="Genomic_DNA"/>
</dbReference>
<evidence type="ECO:0000313" key="2">
    <source>
        <dbReference type="EMBL" id="SVA64015.1"/>
    </source>
</evidence>
<dbReference type="AlphaFoldDB" id="A0A381SVI0"/>
<feature type="non-terminal residue" evidence="1">
    <location>
        <position position="1"/>
    </location>
</feature>
<dbReference type="EMBL" id="UINC01015151">
    <property type="protein sequence ID" value="SVA64015.1"/>
    <property type="molecule type" value="Genomic_DNA"/>
</dbReference>
<name>A0A381SVI0_9ZZZZ</name>
<reference evidence="1" key="1">
    <citation type="submission" date="2018-05" db="EMBL/GenBank/DDBJ databases">
        <authorList>
            <person name="Lanie J.A."/>
            <person name="Ng W.-L."/>
            <person name="Kazmierczak K.M."/>
            <person name="Andrzejewski T.M."/>
            <person name="Davidsen T.M."/>
            <person name="Wayne K.J."/>
            <person name="Tettelin H."/>
            <person name="Glass J.I."/>
            <person name="Rusch D."/>
            <person name="Podicherti R."/>
            <person name="Tsui H.-C.T."/>
            <person name="Winkler M.E."/>
        </authorList>
    </citation>
    <scope>NUCLEOTIDE SEQUENCE</scope>
</reference>
<organism evidence="1">
    <name type="scientific">marine metagenome</name>
    <dbReference type="NCBI Taxonomy" id="408172"/>
    <lineage>
        <taxon>unclassified sequences</taxon>
        <taxon>metagenomes</taxon>
        <taxon>ecological metagenomes</taxon>
    </lineage>
</organism>
<protein>
    <submittedName>
        <fullName evidence="1">Uncharacterized protein</fullName>
    </submittedName>
</protein>
<proteinExistence type="predicted"/>
<gene>
    <name evidence="2" type="ORF">METZ01_LOCUS116869</name>
    <name evidence="1" type="ORF">METZ01_LOCUS60899</name>
</gene>
<accession>A0A381SVI0</accession>
<sequence>VNGFDLVARCLQAEGVTWMACFPAN</sequence>
<feature type="non-terminal residue" evidence="1">
    <location>
        <position position="25"/>
    </location>
</feature>
<evidence type="ECO:0000313" key="1">
    <source>
        <dbReference type="EMBL" id="SVA08045.1"/>
    </source>
</evidence>